<evidence type="ECO:0000313" key="6">
    <source>
        <dbReference type="EMBL" id="PRE52269.1"/>
    </source>
</evidence>
<dbReference type="InterPro" id="IPR050176">
    <property type="entry name" value="LTTR"/>
</dbReference>
<dbReference type="InterPro" id="IPR036388">
    <property type="entry name" value="WH-like_DNA-bd_sf"/>
</dbReference>
<reference evidence="6 7" key="1">
    <citation type="submission" date="2018-03" db="EMBL/GenBank/DDBJ databases">
        <authorList>
            <person name="Nguyen K."/>
            <person name="Fouts D."/>
            <person name="Sutton G."/>
        </authorList>
    </citation>
    <scope>NUCLEOTIDE SEQUENCE [LARGE SCALE GENOMIC DNA]</scope>
    <source>
        <strain evidence="6 7">AU14328</strain>
    </source>
</reference>
<dbReference type="SUPFAM" id="SSF46785">
    <property type="entry name" value="Winged helix' DNA-binding domain"/>
    <property type="match status" value="1"/>
</dbReference>
<keyword evidence="4" id="KW-0804">Transcription</keyword>
<dbReference type="Gene3D" id="3.40.190.10">
    <property type="entry name" value="Periplasmic binding protein-like II"/>
    <property type="match status" value="2"/>
</dbReference>
<feature type="domain" description="HTH lysR-type" evidence="5">
    <location>
        <begin position="8"/>
        <end position="64"/>
    </location>
</feature>
<comment type="similarity">
    <text evidence="1">Belongs to the LysR transcriptional regulatory family.</text>
</comment>
<proteinExistence type="inferred from homology"/>
<dbReference type="RefSeq" id="WP_105776520.1">
    <property type="nucleotide sequence ID" value="NZ_PVFQ01000026.1"/>
</dbReference>
<name>A0AB37AYC4_9BURK</name>
<evidence type="ECO:0000313" key="7">
    <source>
        <dbReference type="Proteomes" id="UP000237811"/>
    </source>
</evidence>
<dbReference type="GO" id="GO:0003677">
    <property type="term" value="F:DNA binding"/>
    <property type="evidence" value="ECO:0007669"/>
    <property type="project" value="UniProtKB-KW"/>
</dbReference>
<dbReference type="Gene3D" id="1.10.10.10">
    <property type="entry name" value="Winged helix-like DNA-binding domain superfamily/Winged helix DNA-binding domain"/>
    <property type="match status" value="1"/>
</dbReference>
<gene>
    <name evidence="6" type="ORF">C6P99_08525</name>
</gene>
<dbReference type="SUPFAM" id="SSF53850">
    <property type="entry name" value="Periplasmic binding protein-like II"/>
    <property type="match status" value="1"/>
</dbReference>
<dbReference type="PANTHER" id="PTHR30579:SF7">
    <property type="entry name" value="HTH-TYPE TRANSCRIPTIONAL REGULATOR LRHA-RELATED"/>
    <property type="match status" value="1"/>
</dbReference>
<dbReference type="InterPro" id="IPR000847">
    <property type="entry name" value="LysR_HTH_N"/>
</dbReference>
<protein>
    <submittedName>
        <fullName evidence="6">LysR family transcriptional regulator</fullName>
    </submittedName>
</protein>
<evidence type="ECO:0000256" key="2">
    <source>
        <dbReference type="ARBA" id="ARBA00023015"/>
    </source>
</evidence>
<dbReference type="AlphaFoldDB" id="A0AB37AYC4"/>
<dbReference type="EMBL" id="PVFR01000022">
    <property type="protein sequence ID" value="PRE52269.1"/>
    <property type="molecule type" value="Genomic_DNA"/>
</dbReference>
<dbReference type="FunFam" id="1.10.10.10:FF:000001">
    <property type="entry name" value="LysR family transcriptional regulator"/>
    <property type="match status" value="1"/>
</dbReference>
<evidence type="ECO:0000256" key="3">
    <source>
        <dbReference type="ARBA" id="ARBA00023125"/>
    </source>
</evidence>
<dbReference type="Pfam" id="PF03466">
    <property type="entry name" value="LysR_substrate"/>
    <property type="match status" value="1"/>
</dbReference>
<evidence type="ECO:0000256" key="4">
    <source>
        <dbReference type="ARBA" id="ARBA00023163"/>
    </source>
</evidence>
<comment type="caution">
    <text evidence="6">The sequence shown here is derived from an EMBL/GenBank/DDBJ whole genome shotgun (WGS) entry which is preliminary data.</text>
</comment>
<evidence type="ECO:0000256" key="1">
    <source>
        <dbReference type="ARBA" id="ARBA00009437"/>
    </source>
</evidence>
<dbReference type="InterPro" id="IPR005119">
    <property type="entry name" value="LysR_subst-bd"/>
</dbReference>
<keyword evidence="2" id="KW-0805">Transcription regulation</keyword>
<sequence>MRRMARHLDLALLRTFVTIADHRSMTAAGHALHLTQGAISQQVARLEALSGPLFVREHRNLLLTAAGERLLDSARRLLAMHDALLTEMTNGAVEGTVRVGAPHDLVATCVAPILKGFAQAHPQVALTLVCAASPELRRGLRQGDLDVALIETPIGVSTGECLAVDRLVWVGAKGGSAYRSTPLPVSMVAQTCAFRPIVLDALRAGGRTWRTVFENGSLDATAATVRADLAVTVWLASTVPADLDILPADCGLPALPNFAINLHLPRGQRTPAATELARHLRNGFARVRTAAWQPQREARTP</sequence>
<organism evidence="6 7">
    <name type="scientific">Burkholderia multivorans</name>
    <dbReference type="NCBI Taxonomy" id="87883"/>
    <lineage>
        <taxon>Bacteria</taxon>
        <taxon>Pseudomonadati</taxon>
        <taxon>Pseudomonadota</taxon>
        <taxon>Betaproteobacteria</taxon>
        <taxon>Burkholderiales</taxon>
        <taxon>Burkholderiaceae</taxon>
        <taxon>Burkholderia</taxon>
        <taxon>Burkholderia cepacia complex</taxon>
    </lineage>
</organism>
<dbReference type="Pfam" id="PF00126">
    <property type="entry name" value="HTH_1"/>
    <property type="match status" value="1"/>
</dbReference>
<keyword evidence="3" id="KW-0238">DNA-binding</keyword>
<accession>A0AB37AYC4</accession>
<dbReference type="PROSITE" id="PS50931">
    <property type="entry name" value="HTH_LYSR"/>
    <property type="match status" value="1"/>
</dbReference>
<dbReference type="Proteomes" id="UP000237811">
    <property type="component" value="Unassembled WGS sequence"/>
</dbReference>
<dbReference type="GO" id="GO:0003700">
    <property type="term" value="F:DNA-binding transcription factor activity"/>
    <property type="evidence" value="ECO:0007669"/>
    <property type="project" value="InterPro"/>
</dbReference>
<dbReference type="InterPro" id="IPR036390">
    <property type="entry name" value="WH_DNA-bd_sf"/>
</dbReference>
<evidence type="ECO:0000259" key="5">
    <source>
        <dbReference type="PROSITE" id="PS50931"/>
    </source>
</evidence>
<dbReference type="PANTHER" id="PTHR30579">
    <property type="entry name" value="TRANSCRIPTIONAL REGULATOR"/>
    <property type="match status" value="1"/>
</dbReference>